<reference evidence="1 3" key="1">
    <citation type="submission" date="2021-05" db="EMBL/GenBank/DDBJ databases">
        <title>Genome Assembly of Synthetic Allotetraploid Brassica napus Reveals Homoeologous Exchanges between Subgenomes.</title>
        <authorList>
            <person name="Davis J.T."/>
        </authorList>
    </citation>
    <scope>NUCLEOTIDE SEQUENCE [LARGE SCALE GENOMIC DNA]</scope>
    <source>
        <strain evidence="3">cv. Da-Ae</strain>
        <tissue evidence="1">Seedling</tissue>
    </source>
</reference>
<dbReference type="EMBL" id="JAGKQM010000617">
    <property type="protein sequence ID" value="KAH0853989.1"/>
    <property type="molecule type" value="Genomic_DNA"/>
</dbReference>
<evidence type="ECO:0000313" key="2">
    <source>
        <dbReference type="EMBL" id="KAH0854014.1"/>
    </source>
</evidence>
<dbReference type="Proteomes" id="UP000824890">
    <property type="component" value="Unassembled WGS sequence"/>
</dbReference>
<sequence length="93" mass="10369">MAARFGDFVEKVRKYLSDRDVVRRQVLAETQLSSIVSSLKLFIAEGIPIPAEKLSENEEALLVQSAALDQMDVHDLELSDLPSFTFDGDLTID</sequence>
<evidence type="ECO:0000313" key="1">
    <source>
        <dbReference type="EMBL" id="KAH0853989.1"/>
    </source>
</evidence>
<keyword evidence="3" id="KW-1185">Reference proteome</keyword>
<name>A0ABQ7XDG4_BRANA</name>
<protein>
    <submittedName>
        <fullName evidence="1">Uncharacterized protein</fullName>
    </submittedName>
</protein>
<organism evidence="1 3">
    <name type="scientific">Brassica napus</name>
    <name type="common">Rape</name>
    <dbReference type="NCBI Taxonomy" id="3708"/>
    <lineage>
        <taxon>Eukaryota</taxon>
        <taxon>Viridiplantae</taxon>
        <taxon>Streptophyta</taxon>
        <taxon>Embryophyta</taxon>
        <taxon>Tracheophyta</taxon>
        <taxon>Spermatophyta</taxon>
        <taxon>Magnoliopsida</taxon>
        <taxon>eudicotyledons</taxon>
        <taxon>Gunneridae</taxon>
        <taxon>Pentapetalae</taxon>
        <taxon>rosids</taxon>
        <taxon>malvids</taxon>
        <taxon>Brassicales</taxon>
        <taxon>Brassicaceae</taxon>
        <taxon>Brassiceae</taxon>
        <taxon>Brassica</taxon>
    </lineage>
</organism>
<gene>
    <name evidence="2" type="ORF">HID58_092704</name>
    <name evidence="1" type="ORF">HID58_092710</name>
</gene>
<comment type="caution">
    <text evidence="1">The sequence shown here is derived from an EMBL/GenBank/DDBJ whole genome shotgun (WGS) entry which is preliminary data.</text>
</comment>
<accession>A0ABQ7XDG4</accession>
<proteinExistence type="predicted"/>
<dbReference type="EMBL" id="JAGKQM010000616">
    <property type="protein sequence ID" value="KAH0854014.1"/>
    <property type="molecule type" value="Genomic_DNA"/>
</dbReference>
<evidence type="ECO:0000313" key="3">
    <source>
        <dbReference type="Proteomes" id="UP000824890"/>
    </source>
</evidence>